<dbReference type="EMBL" id="GGFJ01012807">
    <property type="protein sequence ID" value="MBW61948.1"/>
    <property type="molecule type" value="Transcribed_RNA"/>
</dbReference>
<reference evidence="2" key="1">
    <citation type="submission" date="2018-01" db="EMBL/GenBank/DDBJ databases">
        <title>An insight into the sialome of Amazonian anophelines.</title>
        <authorList>
            <person name="Ribeiro J.M."/>
            <person name="Scarpassa V."/>
            <person name="Calvo E."/>
        </authorList>
    </citation>
    <scope>NUCLEOTIDE SEQUENCE</scope>
    <source>
        <tissue evidence="2">Salivary glands</tissue>
    </source>
</reference>
<organism evidence="2">
    <name type="scientific">Anopheles marajoara</name>
    <dbReference type="NCBI Taxonomy" id="58244"/>
    <lineage>
        <taxon>Eukaryota</taxon>
        <taxon>Metazoa</taxon>
        <taxon>Ecdysozoa</taxon>
        <taxon>Arthropoda</taxon>
        <taxon>Hexapoda</taxon>
        <taxon>Insecta</taxon>
        <taxon>Pterygota</taxon>
        <taxon>Neoptera</taxon>
        <taxon>Endopterygota</taxon>
        <taxon>Diptera</taxon>
        <taxon>Nematocera</taxon>
        <taxon>Culicoidea</taxon>
        <taxon>Culicidae</taxon>
        <taxon>Anophelinae</taxon>
        <taxon>Anopheles</taxon>
    </lineage>
</organism>
<accession>A0A2M4CAH4</accession>
<name>A0A2M4CAH4_9DIPT</name>
<sequence>MRAADLALGALSLSLPTHRAIGRKKGTLDATGETDRRLRGGGSQKTAQNRKDMVTTTTTTTTRGGVRGVVTKYSMETNHPKPLLSTPSRLLLAV</sequence>
<evidence type="ECO:0000256" key="1">
    <source>
        <dbReference type="SAM" id="MobiDB-lite"/>
    </source>
</evidence>
<proteinExistence type="predicted"/>
<evidence type="ECO:0000313" key="2">
    <source>
        <dbReference type="EMBL" id="MBW61948.1"/>
    </source>
</evidence>
<protein>
    <submittedName>
        <fullName evidence="2">Putative secreted protein</fullName>
    </submittedName>
</protein>
<dbReference type="AlphaFoldDB" id="A0A2M4CAH4"/>
<feature type="region of interest" description="Disordered" evidence="1">
    <location>
        <begin position="22"/>
        <end position="56"/>
    </location>
</feature>